<dbReference type="PANTHER" id="PTHR11017:SF585">
    <property type="entry name" value="TIR DOMAIN-CONTAINING PROTEIN"/>
    <property type="match status" value="1"/>
</dbReference>
<reference evidence="2" key="1">
    <citation type="journal article" date="2023" name="bioRxiv">
        <title>Improved chromosome-level genome assembly for marigold (Tagetes erecta).</title>
        <authorList>
            <person name="Jiang F."/>
            <person name="Yuan L."/>
            <person name="Wang S."/>
            <person name="Wang H."/>
            <person name="Xu D."/>
            <person name="Wang A."/>
            <person name="Fan W."/>
        </authorList>
    </citation>
    <scope>NUCLEOTIDE SEQUENCE</scope>
    <source>
        <strain evidence="2">WSJ</strain>
        <tissue evidence="2">Leaf</tissue>
    </source>
</reference>
<feature type="chain" id="PRO_5041949252" description="Leucine-rich repeat domain, L domain-containing protein" evidence="1">
    <location>
        <begin position="23"/>
        <end position="346"/>
    </location>
</feature>
<accession>A0AAD8NF05</accession>
<protein>
    <recommendedName>
        <fullName evidence="4">Leucine-rich repeat domain, L domain-containing protein</fullName>
    </recommendedName>
</protein>
<proteinExistence type="predicted"/>
<gene>
    <name evidence="2" type="ORF">QVD17_35233</name>
</gene>
<dbReference type="InterPro" id="IPR032675">
    <property type="entry name" value="LRR_dom_sf"/>
</dbReference>
<organism evidence="2 3">
    <name type="scientific">Tagetes erecta</name>
    <name type="common">African marigold</name>
    <dbReference type="NCBI Taxonomy" id="13708"/>
    <lineage>
        <taxon>Eukaryota</taxon>
        <taxon>Viridiplantae</taxon>
        <taxon>Streptophyta</taxon>
        <taxon>Embryophyta</taxon>
        <taxon>Tracheophyta</taxon>
        <taxon>Spermatophyta</taxon>
        <taxon>Magnoliopsida</taxon>
        <taxon>eudicotyledons</taxon>
        <taxon>Gunneridae</taxon>
        <taxon>Pentapetalae</taxon>
        <taxon>asterids</taxon>
        <taxon>campanulids</taxon>
        <taxon>Asterales</taxon>
        <taxon>Asteraceae</taxon>
        <taxon>Asteroideae</taxon>
        <taxon>Heliantheae alliance</taxon>
        <taxon>Tageteae</taxon>
        <taxon>Tagetes</taxon>
    </lineage>
</organism>
<evidence type="ECO:0008006" key="4">
    <source>
        <dbReference type="Google" id="ProtNLM"/>
    </source>
</evidence>
<dbReference type="SUPFAM" id="SSF52058">
    <property type="entry name" value="L domain-like"/>
    <property type="match status" value="1"/>
</dbReference>
<dbReference type="InterPro" id="IPR044974">
    <property type="entry name" value="Disease_R_plants"/>
</dbReference>
<dbReference type="PANTHER" id="PTHR11017">
    <property type="entry name" value="LEUCINE-RICH REPEAT-CONTAINING PROTEIN"/>
    <property type="match status" value="1"/>
</dbReference>
<feature type="signal peptide" evidence="1">
    <location>
        <begin position="1"/>
        <end position="22"/>
    </location>
</feature>
<keyword evidence="3" id="KW-1185">Reference proteome</keyword>
<comment type="caution">
    <text evidence="2">The sequence shown here is derived from an EMBL/GenBank/DDBJ whole genome shotgun (WGS) entry which is preliminary data.</text>
</comment>
<dbReference type="Pfam" id="PF00560">
    <property type="entry name" value="LRR_1"/>
    <property type="match status" value="1"/>
</dbReference>
<evidence type="ECO:0000313" key="3">
    <source>
        <dbReference type="Proteomes" id="UP001229421"/>
    </source>
</evidence>
<dbReference type="Proteomes" id="UP001229421">
    <property type="component" value="Unassembled WGS sequence"/>
</dbReference>
<keyword evidence="1" id="KW-0732">Signal</keyword>
<dbReference type="Gene3D" id="3.80.10.10">
    <property type="entry name" value="Ribonuclease Inhibitor"/>
    <property type="match status" value="2"/>
</dbReference>
<evidence type="ECO:0000256" key="1">
    <source>
        <dbReference type="SAM" id="SignalP"/>
    </source>
</evidence>
<dbReference type="GO" id="GO:0006952">
    <property type="term" value="P:defense response"/>
    <property type="evidence" value="ECO:0007669"/>
    <property type="project" value="InterPro"/>
</dbReference>
<dbReference type="AlphaFoldDB" id="A0AAD8NF05"/>
<evidence type="ECO:0000313" key="2">
    <source>
        <dbReference type="EMBL" id="KAK1413460.1"/>
    </source>
</evidence>
<dbReference type="InterPro" id="IPR001611">
    <property type="entry name" value="Leu-rich_rpt"/>
</dbReference>
<sequence length="346" mass="39654">MHLLLSVFWWLYILLGLGKCSSFRETKDGFKTLAFSEMRNLRLLRLNYVQLSGSYKSFPRGLRWLCMHGFPLSYLPSDLQMENVVALDMSNSKQRRLWKKPRMLLSLKFLNLSSCHELVSVGNFSCLPSLEELVLTRCTSLEKVCESIGKYCQKLQILDLSECSEFPDEMKDMEALKYLWADNVNIKSHDSSSTTIVEAIPRGFKNFAVSLPRSLVELSLSNNNLSNESFPGDFSHLSMLKFLYLDENPIDSMPDCVRSLRRLELISFHGCCNLKTVDCAPRTLKHMSIYKCYLLEKVTFHQGDSSDQVNDVCASSVLPNEVIYRFAFAVKPKTMILSAVMKKYYG</sequence>
<dbReference type="EMBL" id="JAUHHV010000009">
    <property type="protein sequence ID" value="KAK1413460.1"/>
    <property type="molecule type" value="Genomic_DNA"/>
</dbReference>
<name>A0AAD8NF05_TARER</name>